<feature type="transmembrane region" description="Helical" evidence="6">
    <location>
        <begin position="969"/>
        <end position="988"/>
    </location>
</feature>
<evidence type="ECO:0000259" key="8">
    <source>
        <dbReference type="PROSITE" id="PS50847"/>
    </source>
</evidence>
<dbReference type="EMBL" id="JBHSGF010000002">
    <property type="protein sequence ID" value="MFC4554212.1"/>
    <property type="molecule type" value="Genomic_DNA"/>
</dbReference>
<dbReference type="InterPro" id="IPR008963">
    <property type="entry name" value="Purple_acid_Pase-like_N"/>
</dbReference>
<dbReference type="Gene3D" id="3.60.21.10">
    <property type="match status" value="1"/>
</dbReference>
<name>A0ABV9D6G9_9MICO</name>
<evidence type="ECO:0000313" key="9">
    <source>
        <dbReference type="EMBL" id="MFC4554212.1"/>
    </source>
</evidence>
<dbReference type="Pfam" id="PF00149">
    <property type="entry name" value="Metallophos"/>
    <property type="match status" value="1"/>
</dbReference>
<keyword evidence="1" id="KW-0134">Cell wall</keyword>
<dbReference type="PANTHER" id="PTHR48098:SF1">
    <property type="entry name" value="DIACYLGLYCEROL ACYLTRANSFERASE_MYCOLYLTRANSFERASE AG85A"/>
    <property type="match status" value="1"/>
</dbReference>
<comment type="caution">
    <text evidence="9">The sequence shown here is derived from an EMBL/GenBank/DDBJ whole genome shotgun (WGS) entry which is preliminary data.</text>
</comment>
<keyword evidence="3 7" id="KW-0732">Signal</keyword>
<keyword evidence="2" id="KW-0964">Secreted</keyword>
<sequence>MSPPSLSRPGATAVAAALLLAAAVVPAAARGANAAVAPAAVTGVSEARVDERTLDLTVATSSLAEPAGVRLLLPQGWDEREEGQTWPVLWLLHGAWGTYTDWTELGAADELTALEDVLVVLPEGGAAGFYADWSNGGAGGQPAWETFHMAELPALLAAEYGAGEEQAIAGLSMGGHGALAYAGRHPERFSAAASFSGLVHTLREPSDGEVGGAATLLDVVERNGLPSEELFGDPVAERATWQAHNPYDLAPALAGMPVYLSAGTVAGLENEVRLEAIDLADRLADAGGDVELVVDDGANHGWPHWQRNLCASLPTLLGAVGVGIDADDPCAGEANPPTDPPGDATDAFRVHPYLQNPTPDGMLVTWFASEPGEGVLRVTGGDLDEAIVRTSAGELQAHLAYTEANRAQEVPGLEPGSWLREGENYRHQVLLEGLTPDTTYQYSVTQGEDSVTAELTTAPTAQDWDHIRFTAMSDSETEPLGRVQRREWAPGTVPEGGEPRPSVESSAWADAFGTATLSDEQVLRYALTEDEGFAENLRIIAERDPDLMLFTGDLVQGGAYQPGWDEFFRNVAGPAGQLGSERPLLAAIGNWENYGGADGAYGTPEDRSPVVIGRRKIKTYFTPGSNGTPEHQGNYSRRDYGPLTFLTLDSSNGVPEDDPDNYPEDDRLTGTEYTGPGTDTQNNYTIGEYEAAGGTDQSPYNEGTVQWNWAREQLADARAAGQIILVQFHHAPFSSGEHGLPMNHEDSSGQGGTPMRIYHDMFEEYGVATVISGHSEMFERSYVDGDDDGVGIHYYDVGVSGDGLRGSRMVGGLYDGEPLGYNTFSAWTADRDAPEVWQDGRIVDGGKHYGHLEVNVERLTGGDAAARITLTPVYSFPLMDSDLAVTGTERRVYDDEVVLLVGSDGRVIDETEEPTPDPTDGPTPDPTVDPTVDPTPAPTAAPTGDPGGRPSVPAPGTAPTLPSTGADTGLLGAAALLVLTGAAGLALLTRRHRQTG</sequence>
<dbReference type="InterPro" id="IPR004843">
    <property type="entry name" value="Calcineurin-like_PHP"/>
</dbReference>
<feature type="region of interest" description="Disordered" evidence="5">
    <location>
        <begin position="646"/>
        <end position="683"/>
    </location>
</feature>
<dbReference type="Gene3D" id="2.60.40.380">
    <property type="entry name" value="Purple acid phosphatase-like, N-terminal"/>
    <property type="match status" value="1"/>
</dbReference>
<dbReference type="Pfam" id="PF16656">
    <property type="entry name" value="Pur_ac_phosph_N"/>
    <property type="match status" value="1"/>
</dbReference>
<feature type="compositionally biased region" description="Pro residues" evidence="5">
    <location>
        <begin position="916"/>
        <end position="939"/>
    </location>
</feature>
<dbReference type="InterPro" id="IPR029052">
    <property type="entry name" value="Metallo-depent_PP-like"/>
</dbReference>
<keyword evidence="4" id="KW-0572">Peptidoglycan-anchor</keyword>
<reference evidence="10" key="1">
    <citation type="journal article" date="2019" name="Int. J. Syst. Evol. Microbiol.">
        <title>The Global Catalogue of Microorganisms (GCM) 10K type strain sequencing project: providing services to taxonomists for standard genome sequencing and annotation.</title>
        <authorList>
            <consortium name="The Broad Institute Genomics Platform"/>
            <consortium name="The Broad Institute Genome Sequencing Center for Infectious Disease"/>
            <person name="Wu L."/>
            <person name="Ma J."/>
        </authorList>
    </citation>
    <scope>NUCLEOTIDE SEQUENCE [LARGE SCALE GENOMIC DNA]</scope>
    <source>
        <strain evidence="10">JCM 3369</strain>
    </source>
</reference>
<dbReference type="Pfam" id="PF00746">
    <property type="entry name" value="Gram_pos_anchor"/>
    <property type="match status" value="1"/>
</dbReference>
<evidence type="ECO:0000256" key="7">
    <source>
        <dbReference type="SAM" id="SignalP"/>
    </source>
</evidence>
<keyword evidence="10" id="KW-1185">Reference proteome</keyword>
<dbReference type="InterPro" id="IPR000801">
    <property type="entry name" value="Esterase-like"/>
</dbReference>
<evidence type="ECO:0000256" key="5">
    <source>
        <dbReference type="SAM" id="MobiDB-lite"/>
    </source>
</evidence>
<feature type="region of interest" description="Disordered" evidence="5">
    <location>
        <begin position="621"/>
        <end position="640"/>
    </location>
</feature>
<dbReference type="SUPFAM" id="SSF53474">
    <property type="entry name" value="alpha/beta-Hydrolases"/>
    <property type="match status" value="1"/>
</dbReference>
<feature type="chain" id="PRO_5047146146" evidence="7">
    <location>
        <begin position="35"/>
        <end position="996"/>
    </location>
</feature>
<keyword evidence="6" id="KW-1133">Transmembrane helix</keyword>
<dbReference type="PANTHER" id="PTHR48098">
    <property type="entry name" value="ENTEROCHELIN ESTERASE-RELATED"/>
    <property type="match status" value="1"/>
</dbReference>
<evidence type="ECO:0000313" key="10">
    <source>
        <dbReference type="Proteomes" id="UP001595955"/>
    </source>
</evidence>
<evidence type="ECO:0000256" key="6">
    <source>
        <dbReference type="SAM" id="Phobius"/>
    </source>
</evidence>
<organism evidence="9 10">
    <name type="scientific">Georgenia faecalis</name>
    <dbReference type="NCBI Taxonomy" id="2483799"/>
    <lineage>
        <taxon>Bacteria</taxon>
        <taxon>Bacillati</taxon>
        <taxon>Actinomycetota</taxon>
        <taxon>Actinomycetes</taxon>
        <taxon>Micrococcales</taxon>
        <taxon>Bogoriellaceae</taxon>
        <taxon>Georgenia</taxon>
    </lineage>
</organism>
<dbReference type="InterPro" id="IPR015914">
    <property type="entry name" value="PAPs_N"/>
</dbReference>
<dbReference type="InterPro" id="IPR050583">
    <property type="entry name" value="Mycobacterial_A85_antigen"/>
</dbReference>
<feature type="domain" description="Gram-positive cocci surface proteins LPxTG" evidence="8">
    <location>
        <begin position="961"/>
        <end position="996"/>
    </location>
</feature>
<feature type="compositionally biased region" description="Polar residues" evidence="5">
    <location>
        <begin position="622"/>
        <end position="635"/>
    </location>
</feature>
<dbReference type="InterPro" id="IPR029058">
    <property type="entry name" value="AB_hydrolase_fold"/>
</dbReference>
<dbReference type="GO" id="GO:0016787">
    <property type="term" value="F:hydrolase activity"/>
    <property type="evidence" value="ECO:0007669"/>
    <property type="project" value="UniProtKB-KW"/>
</dbReference>
<dbReference type="PROSITE" id="PS50847">
    <property type="entry name" value="GRAM_POS_ANCHORING"/>
    <property type="match status" value="1"/>
</dbReference>
<accession>A0ABV9D6G9</accession>
<gene>
    <name evidence="9" type="ORF">ACFO3F_03035</name>
</gene>
<evidence type="ECO:0000256" key="2">
    <source>
        <dbReference type="ARBA" id="ARBA00022525"/>
    </source>
</evidence>
<dbReference type="SUPFAM" id="SSF49363">
    <property type="entry name" value="Purple acid phosphatase, N-terminal domain"/>
    <property type="match status" value="1"/>
</dbReference>
<dbReference type="SUPFAM" id="SSF56300">
    <property type="entry name" value="Metallo-dependent phosphatases"/>
    <property type="match status" value="1"/>
</dbReference>
<evidence type="ECO:0000256" key="3">
    <source>
        <dbReference type="ARBA" id="ARBA00022729"/>
    </source>
</evidence>
<feature type="region of interest" description="Disordered" evidence="5">
    <location>
        <begin position="903"/>
        <end position="965"/>
    </location>
</feature>
<dbReference type="Gene3D" id="3.40.50.1820">
    <property type="entry name" value="alpha/beta hydrolase"/>
    <property type="match status" value="1"/>
</dbReference>
<evidence type="ECO:0000256" key="4">
    <source>
        <dbReference type="ARBA" id="ARBA00023088"/>
    </source>
</evidence>
<dbReference type="InterPro" id="IPR019931">
    <property type="entry name" value="LPXTG_anchor"/>
</dbReference>
<proteinExistence type="predicted"/>
<evidence type="ECO:0000256" key="1">
    <source>
        <dbReference type="ARBA" id="ARBA00022512"/>
    </source>
</evidence>
<keyword evidence="6" id="KW-0472">Membrane</keyword>
<keyword evidence="6" id="KW-0812">Transmembrane</keyword>
<keyword evidence="9" id="KW-0378">Hydrolase</keyword>
<feature type="signal peptide" evidence="7">
    <location>
        <begin position="1"/>
        <end position="34"/>
    </location>
</feature>
<protein>
    <submittedName>
        <fullName evidence="9">Alpha/beta hydrolase-fold protein</fullName>
    </submittedName>
</protein>
<dbReference type="Pfam" id="PF00756">
    <property type="entry name" value="Esterase"/>
    <property type="match status" value="1"/>
</dbReference>
<dbReference type="Proteomes" id="UP001595955">
    <property type="component" value="Unassembled WGS sequence"/>
</dbReference>
<dbReference type="RefSeq" id="WP_122824753.1">
    <property type="nucleotide sequence ID" value="NZ_CP033325.1"/>
</dbReference>